<reference evidence="3" key="1">
    <citation type="journal article" date="2020" name="Stud. Mycol.">
        <title>101 Dothideomycetes genomes: a test case for predicting lifestyles and emergence of pathogens.</title>
        <authorList>
            <person name="Haridas S."/>
            <person name="Albert R."/>
            <person name="Binder M."/>
            <person name="Bloem J."/>
            <person name="Labutti K."/>
            <person name="Salamov A."/>
            <person name="Andreopoulos B."/>
            <person name="Baker S."/>
            <person name="Barry K."/>
            <person name="Bills G."/>
            <person name="Bluhm B."/>
            <person name="Cannon C."/>
            <person name="Castanera R."/>
            <person name="Culley D."/>
            <person name="Daum C."/>
            <person name="Ezra D."/>
            <person name="Gonzalez J."/>
            <person name="Henrissat B."/>
            <person name="Kuo A."/>
            <person name="Liang C."/>
            <person name="Lipzen A."/>
            <person name="Lutzoni F."/>
            <person name="Magnuson J."/>
            <person name="Mondo S."/>
            <person name="Nolan M."/>
            <person name="Ohm R."/>
            <person name="Pangilinan J."/>
            <person name="Park H.-J."/>
            <person name="Ramirez L."/>
            <person name="Alfaro M."/>
            <person name="Sun H."/>
            <person name="Tritt A."/>
            <person name="Yoshinaga Y."/>
            <person name="Zwiers L.-H."/>
            <person name="Turgeon B."/>
            <person name="Goodwin S."/>
            <person name="Spatafora J."/>
            <person name="Crous P."/>
            <person name="Grigoriev I."/>
        </authorList>
    </citation>
    <scope>NUCLEOTIDE SEQUENCE</scope>
    <source>
        <strain evidence="3">CBS 116435</strain>
    </source>
</reference>
<feature type="region of interest" description="Disordered" evidence="1">
    <location>
        <begin position="254"/>
        <end position="297"/>
    </location>
</feature>
<evidence type="ECO:0000259" key="2">
    <source>
        <dbReference type="PROSITE" id="PS51819"/>
    </source>
</evidence>
<dbReference type="Proteomes" id="UP000799441">
    <property type="component" value="Unassembled WGS sequence"/>
</dbReference>
<dbReference type="CDD" id="cd07262">
    <property type="entry name" value="VOC_like"/>
    <property type="match status" value="1"/>
</dbReference>
<dbReference type="InterPro" id="IPR029068">
    <property type="entry name" value="Glyas_Bleomycin-R_OHBP_Dase"/>
</dbReference>
<evidence type="ECO:0000256" key="1">
    <source>
        <dbReference type="SAM" id="MobiDB-lite"/>
    </source>
</evidence>
<protein>
    <recommendedName>
        <fullName evidence="2">VOC domain-containing protein</fullName>
    </recommendedName>
</protein>
<sequence>MPVSHLGLTVSHIPSATSFYLAALQPLGYSYVGSQGESIGLGIDDKADFFLCQEQNGGRVSPTHIAFSADNRVTVRECYAAALNAGGIPSGSPSYRNNNCGCFNAAVCDLDGNTVEFIFREGNDDGAEHGSAAPSESGNRITAWQKDVAGSKVENDDAQSISSKVSQAKSRAQTAMDIASTASKSIKPPSVKSQASGTATPAKSESSGHGKTILGSMIGAAAGAAFAYAMCKSESDNAKEEAAFMKVMSMKGSERGSVRESVRSTKTYRRRSSSAGPRSMVSKMSRDLPQLEPARDRPYTMKAIEMAGYDDEEAQRIISEFMSNRSRPMLP</sequence>
<evidence type="ECO:0000313" key="3">
    <source>
        <dbReference type="EMBL" id="KAF2717672.1"/>
    </source>
</evidence>
<evidence type="ECO:0000313" key="4">
    <source>
        <dbReference type="Proteomes" id="UP000799441"/>
    </source>
</evidence>
<dbReference type="AlphaFoldDB" id="A0A9P4UJ79"/>
<proteinExistence type="predicted"/>
<dbReference type="PANTHER" id="PTHR35006">
    <property type="entry name" value="GLYOXALASE FAMILY PROTEIN (AFU_ORTHOLOGUE AFUA_5G14830)"/>
    <property type="match status" value="1"/>
</dbReference>
<dbReference type="SUPFAM" id="SSF54593">
    <property type="entry name" value="Glyoxalase/Bleomycin resistance protein/Dihydroxybiphenyl dioxygenase"/>
    <property type="match status" value="1"/>
</dbReference>
<feature type="compositionally biased region" description="Polar residues" evidence="1">
    <location>
        <begin position="191"/>
        <end position="209"/>
    </location>
</feature>
<comment type="caution">
    <text evidence="3">The sequence shown here is derived from an EMBL/GenBank/DDBJ whole genome shotgun (WGS) entry which is preliminary data.</text>
</comment>
<dbReference type="OrthoDB" id="10249419at2759"/>
<feature type="domain" description="VOC" evidence="2">
    <location>
        <begin position="2"/>
        <end position="120"/>
    </location>
</feature>
<dbReference type="EMBL" id="MU003839">
    <property type="protein sequence ID" value="KAF2717672.1"/>
    <property type="molecule type" value="Genomic_DNA"/>
</dbReference>
<dbReference type="PANTHER" id="PTHR35006:SF3">
    <property type="entry name" value="GLYOXALASE FAMILY PROTEIN (AFU_ORTHOLOGUE AFUA_3G06020)"/>
    <property type="match status" value="1"/>
</dbReference>
<dbReference type="InterPro" id="IPR037523">
    <property type="entry name" value="VOC_core"/>
</dbReference>
<keyword evidence="4" id="KW-1185">Reference proteome</keyword>
<organism evidence="3 4">
    <name type="scientific">Polychaeton citri CBS 116435</name>
    <dbReference type="NCBI Taxonomy" id="1314669"/>
    <lineage>
        <taxon>Eukaryota</taxon>
        <taxon>Fungi</taxon>
        <taxon>Dikarya</taxon>
        <taxon>Ascomycota</taxon>
        <taxon>Pezizomycotina</taxon>
        <taxon>Dothideomycetes</taxon>
        <taxon>Dothideomycetidae</taxon>
        <taxon>Capnodiales</taxon>
        <taxon>Capnodiaceae</taxon>
        <taxon>Polychaeton</taxon>
    </lineage>
</organism>
<feature type="compositionally biased region" description="Basic and acidic residues" evidence="1">
    <location>
        <begin position="254"/>
        <end position="263"/>
    </location>
</feature>
<feature type="non-terminal residue" evidence="3">
    <location>
        <position position="331"/>
    </location>
</feature>
<name>A0A9P4UJ79_9PEZI</name>
<dbReference type="Gene3D" id="3.10.180.10">
    <property type="entry name" value="2,3-Dihydroxybiphenyl 1,2-Dioxygenase, domain 1"/>
    <property type="match status" value="1"/>
</dbReference>
<feature type="region of interest" description="Disordered" evidence="1">
    <location>
        <begin position="148"/>
        <end position="210"/>
    </location>
</feature>
<gene>
    <name evidence="3" type="ORF">K431DRAFT_198624</name>
</gene>
<accession>A0A9P4UJ79</accession>
<feature type="compositionally biased region" description="Polar residues" evidence="1">
    <location>
        <begin position="158"/>
        <end position="173"/>
    </location>
</feature>
<dbReference type="PROSITE" id="PS51819">
    <property type="entry name" value="VOC"/>
    <property type="match status" value="1"/>
</dbReference>